<sequence>MSGYASVNETPHLEDEVDGHFGWLDAIRVLFGVLLASQLTVKCVSGYWWLPTFDWWSRVGTAGIGLGYWSTHNYTIPYNFTLQELSRFSGDNSKSNDQPILLAINRTVFDVSSSPRFYGAWGAYKKFTGTDCSNNFQFGIFDYHAYSTPCHWDVSGFDESQMAKLAEWYRFFESKYPSVGMVILETDIEDKIVT</sequence>
<proteinExistence type="inferred from homology"/>
<dbReference type="Proteomes" id="UP000000598">
    <property type="component" value="Chromosome B"/>
</dbReference>
<dbReference type="eggNOG" id="KOG1110">
    <property type="taxonomic scope" value="Eukaryota"/>
</dbReference>
<dbReference type="SUPFAM" id="SSF55856">
    <property type="entry name" value="Cytochrome b5-like heme/steroid binding domain"/>
    <property type="match status" value="1"/>
</dbReference>
<protein>
    <submittedName>
        <fullName evidence="3">KLLA0B04796p</fullName>
    </submittedName>
</protein>
<dbReference type="HOGENOM" id="CLU_070889_2_1_1"/>
<name>Q6CWE2_KLULA</name>
<evidence type="ECO:0000313" key="4">
    <source>
        <dbReference type="Proteomes" id="UP000000598"/>
    </source>
</evidence>
<dbReference type="PaxDb" id="284590-Q6CWE2"/>
<evidence type="ECO:0000256" key="1">
    <source>
        <dbReference type="ARBA" id="ARBA00038357"/>
    </source>
</evidence>
<evidence type="ECO:0000313" key="3">
    <source>
        <dbReference type="EMBL" id="CAH02140.1"/>
    </source>
</evidence>
<reference evidence="3 4" key="1">
    <citation type="journal article" date="2004" name="Nature">
        <title>Genome evolution in yeasts.</title>
        <authorList>
            <consortium name="Genolevures"/>
            <person name="Dujon B."/>
            <person name="Sherman D."/>
            <person name="Fischer G."/>
            <person name="Durrens P."/>
            <person name="Casaregola S."/>
            <person name="Lafontaine I."/>
            <person name="de Montigny J."/>
            <person name="Marck C."/>
            <person name="Neuveglise C."/>
            <person name="Talla E."/>
            <person name="Goffard N."/>
            <person name="Frangeul L."/>
            <person name="Aigle M."/>
            <person name="Anthouard V."/>
            <person name="Babour A."/>
            <person name="Barbe V."/>
            <person name="Barnay S."/>
            <person name="Blanchin S."/>
            <person name="Beckerich J.M."/>
            <person name="Beyne E."/>
            <person name="Bleykasten C."/>
            <person name="Boisrame A."/>
            <person name="Boyer J."/>
            <person name="Cattolico L."/>
            <person name="Confanioleri F."/>
            <person name="de Daruvar A."/>
            <person name="Despons L."/>
            <person name="Fabre E."/>
            <person name="Fairhead C."/>
            <person name="Ferry-Dumazet H."/>
            <person name="Groppi A."/>
            <person name="Hantraye F."/>
            <person name="Hennequin C."/>
            <person name="Jauniaux N."/>
            <person name="Joyet P."/>
            <person name="Kachouri R."/>
            <person name="Kerrest A."/>
            <person name="Koszul R."/>
            <person name="Lemaire M."/>
            <person name="Lesur I."/>
            <person name="Ma L."/>
            <person name="Muller H."/>
            <person name="Nicaud J.M."/>
            <person name="Nikolski M."/>
            <person name="Oztas S."/>
            <person name="Ozier-Kalogeropoulos O."/>
            <person name="Pellenz S."/>
            <person name="Potier S."/>
            <person name="Richard G.F."/>
            <person name="Straub M.L."/>
            <person name="Suleau A."/>
            <person name="Swennene D."/>
            <person name="Tekaia F."/>
            <person name="Wesolowski-Louvel M."/>
            <person name="Westhof E."/>
            <person name="Wirth B."/>
            <person name="Zeniou-Meyer M."/>
            <person name="Zivanovic I."/>
            <person name="Bolotin-Fukuhara M."/>
            <person name="Thierry A."/>
            <person name="Bouchier C."/>
            <person name="Caudron B."/>
            <person name="Scarpelli C."/>
            <person name="Gaillardin C."/>
            <person name="Weissenbach J."/>
            <person name="Wincker P."/>
            <person name="Souciet J.L."/>
        </authorList>
    </citation>
    <scope>NUCLEOTIDE SEQUENCE [LARGE SCALE GENOMIC DNA]</scope>
    <source>
        <strain evidence="4">ATCC 8585 / CBS 2359 / DSM 70799 / NBRC 1267 / NRRL Y-1140 / WM37</strain>
    </source>
</reference>
<dbReference type="EMBL" id="CR382122">
    <property type="protein sequence ID" value="CAH02140.1"/>
    <property type="molecule type" value="Genomic_DNA"/>
</dbReference>
<dbReference type="KEGG" id="kla:KLLA0_B04796g"/>
<dbReference type="GO" id="GO:0012505">
    <property type="term" value="C:endomembrane system"/>
    <property type="evidence" value="ECO:0007669"/>
    <property type="project" value="TreeGrafter"/>
</dbReference>
<comment type="similarity">
    <text evidence="1">Belongs to the cytochrome b5 family. MAPR subfamily.</text>
</comment>
<dbReference type="RefSeq" id="XP_451747.1">
    <property type="nucleotide sequence ID" value="XM_451747.1"/>
</dbReference>
<feature type="domain" description="Cytochrome b5 heme-binding" evidence="2">
    <location>
        <begin position="80"/>
        <end position="183"/>
    </location>
</feature>
<dbReference type="InterPro" id="IPR001199">
    <property type="entry name" value="Cyt_B5-like_heme/steroid-bd"/>
</dbReference>
<organism evidence="3 4">
    <name type="scientific">Kluyveromyces lactis (strain ATCC 8585 / CBS 2359 / DSM 70799 / NBRC 1267 / NRRL Y-1140 / WM37)</name>
    <name type="common">Yeast</name>
    <name type="synonym">Candida sphaerica</name>
    <dbReference type="NCBI Taxonomy" id="284590"/>
    <lineage>
        <taxon>Eukaryota</taxon>
        <taxon>Fungi</taxon>
        <taxon>Dikarya</taxon>
        <taxon>Ascomycota</taxon>
        <taxon>Saccharomycotina</taxon>
        <taxon>Saccharomycetes</taxon>
        <taxon>Saccharomycetales</taxon>
        <taxon>Saccharomycetaceae</taxon>
        <taxon>Kluyveromyces</taxon>
    </lineage>
</organism>
<dbReference type="GO" id="GO:0016020">
    <property type="term" value="C:membrane"/>
    <property type="evidence" value="ECO:0007669"/>
    <property type="project" value="TreeGrafter"/>
</dbReference>
<keyword evidence="4" id="KW-1185">Reference proteome</keyword>
<dbReference type="InParanoid" id="Q6CWE2"/>
<dbReference type="GeneID" id="2897139"/>
<dbReference type="InterPro" id="IPR036400">
    <property type="entry name" value="Cyt_B5-like_heme/steroid_sf"/>
</dbReference>
<dbReference type="SMART" id="SM01117">
    <property type="entry name" value="Cyt-b5"/>
    <property type="match status" value="1"/>
</dbReference>
<dbReference type="PANTHER" id="PTHR10281">
    <property type="entry name" value="MEMBRANE-ASSOCIATED PROGESTERONE RECEPTOR COMPONENT-RELATED"/>
    <property type="match status" value="1"/>
</dbReference>
<dbReference type="AlphaFoldDB" id="Q6CWE2"/>
<dbReference type="PANTHER" id="PTHR10281:SF114">
    <property type="entry name" value="AER144CP"/>
    <property type="match status" value="1"/>
</dbReference>
<dbReference type="InterPro" id="IPR050577">
    <property type="entry name" value="MAPR/NEUFC/NENF-like"/>
</dbReference>
<gene>
    <name evidence="3" type="ORF">KLLA0_B04796g</name>
</gene>
<evidence type="ECO:0000259" key="2">
    <source>
        <dbReference type="SMART" id="SM01117"/>
    </source>
</evidence>
<accession>Q6CWE2</accession>
<dbReference type="Pfam" id="PF00173">
    <property type="entry name" value="Cyt-b5"/>
    <property type="match status" value="1"/>
</dbReference>
<dbReference type="STRING" id="284590.Q6CWE2"/>
<dbReference type="Gene3D" id="3.10.120.10">
    <property type="entry name" value="Cytochrome b5-like heme/steroid binding domain"/>
    <property type="match status" value="1"/>
</dbReference>